<evidence type="ECO:0000256" key="1">
    <source>
        <dbReference type="ARBA" id="ARBA00004651"/>
    </source>
</evidence>
<dbReference type="InterPro" id="IPR004117">
    <property type="entry name" value="7tm6_olfct_rcpt"/>
</dbReference>
<keyword evidence="2" id="KW-1003">Cell membrane</keyword>
<dbReference type="GO" id="GO:0007608">
    <property type="term" value="P:sensory perception of smell"/>
    <property type="evidence" value="ECO:0007669"/>
    <property type="project" value="UniProtKB-KW"/>
</dbReference>
<evidence type="ECO:0000256" key="3">
    <source>
        <dbReference type="ARBA" id="ARBA00022606"/>
    </source>
</evidence>
<name>A0ABD1ELV0_HYPHA</name>
<dbReference type="GO" id="GO:0005886">
    <property type="term" value="C:plasma membrane"/>
    <property type="evidence" value="ECO:0007669"/>
    <property type="project" value="UniProtKB-SubCell"/>
</dbReference>
<evidence type="ECO:0008006" key="13">
    <source>
        <dbReference type="Google" id="ProtNLM"/>
    </source>
</evidence>
<keyword evidence="9" id="KW-0807">Transducer</keyword>
<dbReference type="GO" id="GO:0007165">
    <property type="term" value="P:signal transduction"/>
    <property type="evidence" value="ECO:0007669"/>
    <property type="project" value="UniProtKB-KW"/>
</dbReference>
<evidence type="ECO:0000256" key="9">
    <source>
        <dbReference type="ARBA" id="ARBA00023224"/>
    </source>
</evidence>
<feature type="transmembrane region" description="Helical" evidence="10">
    <location>
        <begin position="60"/>
        <end position="82"/>
    </location>
</feature>
<gene>
    <name evidence="11" type="ORF">ABEB36_010219</name>
</gene>
<evidence type="ECO:0000256" key="6">
    <source>
        <dbReference type="ARBA" id="ARBA00022989"/>
    </source>
</evidence>
<evidence type="ECO:0000256" key="10">
    <source>
        <dbReference type="SAM" id="Phobius"/>
    </source>
</evidence>
<dbReference type="AlphaFoldDB" id="A0ABD1ELV0"/>
<keyword evidence="5" id="KW-0552">Olfaction</keyword>
<dbReference type="EMBL" id="JBDJPC010000007">
    <property type="protein sequence ID" value="KAL1494650.1"/>
    <property type="molecule type" value="Genomic_DNA"/>
</dbReference>
<keyword evidence="7 10" id="KW-0472">Membrane</keyword>
<protein>
    <recommendedName>
        <fullName evidence="13">Odorant receptor</fullName>
    </recommendedName>
</protein>
<comment type="caution">
    <text evidence="11">The sequence shown here is derived from an EMBL/GenBank/DDBJ whole genome shotgun (WGS) entry which is preliminary data.</text>
</comment>
<evidence type="ECO:0000256" key="2">
    <source>
        <dbReference type="ARBA" id="ARBA00022475"/>
    </source>
</evidence>
<feature type="transmembrane region" description="Helical" evidence="10">
    <location>
        <begin position="140"/>
        <end position="163"/>
    </location>
</feature>
<evidence type="ECO:0000313" key="12">
    <source>
        <dbReference type="Proteomes" id="UP001566132"/>
    </source>
</evidence>
<comment type="subcellular location">
    <subcellularLocation>
        <location evidence="1">Cell membrane</location>
        <topology evidence="1">Multi-pass membrane protein</topology>
    </subcellularLocation>
</comment>
<organism evidence="11 12">
    <name type="scientific">Hypothenemus hampei</name>
    <name type="common">Coffee berry borer</name>
    <dbReference type="NCBI Taxonomy" id="57062"/>
    <lineage>
        <taxon>Eukaryota</taxon>
        <taxon>Metazoa</taxon>
        <taxon>Ecdysozoa</taxon>
        <taxon>Arthropoda</taxon>
        <taxon>Hexapoda</taxon>
        <taxon>Insecta</taxon>
        <taxon>Pterygota</taxon>
        <taxon>Neoptera</taxon>
        <taxon>Endopterygota</taxon>
        <taxon>Coleoptera</taxon>
        <taxon>Polyphaga</taxon>
        <taxon>Cucujiformia</taxon>
        <taxon>Curculionidae</taxon>
        <taxon>Scolytinae</taxon>
        <taxon>Hypothenemus</taxon>
    </lineage>
</organism>
<dbReference type="Proteomes" id="UP001566132">
    <property type="component" value="Unassembled WGS sequence"/>
</dbReference>
<dbReference type="PANTHER" id="PTHR21137:SF35">
    <property type="entry name" value="ODORANT RECEPTOR 19A-RELATED"/>
    <property type="match status" value="1"/>
</dbReference>
<evidence type="ECO:0000256" key="7">
    <source>
        <dbReference type="ARBA" id="ARBA00023136"/>
    </source>
</evidence>
<evidence type="ECO:0000256" key="5">
    <source>
        <dbReference type="ARBA" id="ARBA00022725"/>
    </source>
</evidence>
<sequence>MKKIIHASCNKVELLLVIYIGINTTIVATSAYDGIFSEDTFQIQSFVLKDSILFRPVQGILYSFILIWNITPSALLPLYYLIPMLYCKIKLLQLVDYTNKINHAGEIFDANDMLEIIKTLIEDRIKIKEYHQIIFGEFQFYANIYVLNGVVILGTYSLLAIFYSTPLKVHGLLVCAGYVFYCYTIAEFAQEYSDSAVLCTKAVFSLKWYQWDVKCQKSYLTMLIQFSQELKVPIFSFLDVDLDIFKKCVRTSYVTANFLYTLKHKNKYKN</sequence>
<dbReference type="PANTHER" id="PTHR21137">
    <property type="entry name" value="ODORANT RECEPTOR"/>
    <property type="match status" value="1"/>
</dbReference>
<dbReference type="Pfam" id="PF02949">
    <property type="entry name" value="7tm_6"/>
    <property type="match status" value="1"/>
</dbReference>
<evidence type="ECO:0000256" key="8">
    <source>
        <dbReference type="ARBA" id="ARBA00023170"/>
    </source>
</evidence>
<proteinExistence type="predicted"/>
<evidence type="ECO:0000313" key="11">
    <source>
        <dbReference type="EMBL" id="KAL1494650.1"/>
    </source>
</evidence>
<keyword evidence="6 10" id="KW-1133">Transmembrane helix</keyword>
<keyword evidence="3" id="KW-0716">Sensory transduction</keyword>
<feature type="transmembrane region" description="Helical" evidence="10">
    <location>
        <begin position="12"/>
        <end position="32"/>
    </location>
</feature>
<reference evidence="11 12" key="1">
    <citation type="submission" date="2024-05" db="EMBL/GenBank/DDBJ databases">
        <title>Genetic variation in Jamaican populations of the coffee berry borer (Hypothenemus hampei).</title>
        <authorList>
            <person name="Errbii M."/>
            <person name="Myrie A."/>
        </authorList>
    </citation>
    <scope>NUCLEOTIDE SEQUENCE [LARGE SCALE GENOMIC DNA]</scope>
    <source>
        <strain evidence="11">JA-Hopewell-2020-01-JO</strain>
        <tissue evidence="11">Whole body</tissue>
    </source>
</reference>
<accession>A0ABD1ELV0</accession>
<keyword evidence="12" id="KW-1185">Reference proteome</keyword>
<keyword evidence="8" id="KW-0675">Receptor</keyword>
<keyword evidence="4 10" id="KW-0812">Transmembrane</keyword>
<evidence type="ECO:0000256" key="4">
    <source>
        <dbReference type="ARBA" id="ARBA00022692"/>
    </source>
</evidence>
<feature type="transmembrane region" description="Helical" evidence="10">
    <location>
        <begin position="169"/>
        <end position="186"/>
    </location>
</feature>